<dbReference type="KEGG" id="pry:Prubr_54140"/>
<dbReference type="GO" id="GO:0009247">
    <property type="term" value="P:glycolipid biosynthetic process"/>
    <property type="evidence" value="ECO:0007669"/>
    <property type="project" value="InterPro"/>
</dbReference>
<gene>
    <name evidence="5" type="ORF">Prubr_54140</name>
</gene>
<dbReference type="Proteomes" id="UP000680866">
    <property type="component" value="Chromosome"/>
</dbReference>
<reference evidence="5" key="1">
    <citation type="submission" date="2020-08" db="EMBL/GenBank/DDBJ databases">
        <title>Whole genome shotgun sequence of Polymorphospora rubra NBRC 101157.</title>
        <authorList>
            <person name="Komaki H."/>
            <person name="Tamura T."/>
        </authorList>
    </citation>
    <scope>NUCLEOTIDE SEQUENCE</scope>
    <source>
        <strain evidence="5">NBRC 101157</strain>
    </source>
</reference>
<accession>A0A810NA01</accession>
<dbReference type="Gene3D" id="3.40.50.2000">
    <property type="entry name" value="Glycogen Phosphorylase B"/>
    <property type="match status" value="1"/>
</dbReference>
<dbReference type="SUPFAM" id="SSF53756">
    <property type="entry name" value="UDP-Glycosyltransferase/glycogen phosphorylase"/>
    <property type="match status" value="1"/>
</dbReference>
<keyword evidence="3" id="KW-0808">Transferase</keyword>
<dbReference type="GO" id="GO:0016758">
    <property type="term" value="F:hexosyltransferase activity"/>
    <property type="evidence" value="ECO:0007669"/>
    <property type="project" value="InterPro"/>
</dbReference>
<proteinExistence type="inferred from homology"/>
<dbReference type="InterPro" id="IPR009695">
    <property type="entry name" value="Diacylglyc_glucosyltr_N"/>
</dbReference>
<evidence type="ECO:0000256" key="3">
    <source>
        <dbReference type="ARBA" id="ARBA00022679"/>
    </source>
</evidence>
<evidence type="ECO:0000256" key="1">
    <source>
        <dbReference type="ARBA" id="ARBA00006962"/>
    </source>
</evidence>
<feature type="domain" description="Diacylglycerol glucosyltransferase N-terminal" evidence="4">
    <location>
        <begin position="10"/>
        <end position="159"/>
    </location>
</feature>
<dbReference type="PANTHER" id="PTHR43025:SF3">
    <property type="entry name" value="MONOGALACTOSYLDIACYLGLYCEROL SYNTHASE 1, CHLOROPLASTIC"/>
    <property type="match status" value="1"/>
</dbReference>
<evidence type="ECO:0000259" key="4">
    <source>
        <dbReference type="Pfam" id="PF06925"/>
    </source>
</evidence>
<dbReference type="AlphaFoldDB" id="A0A810NA01"/>
<dbReference type="GO" id="GO:0016020">
    <property type="term" value="C:membrane"/>
    <property type="evidence" value="ECO:0007669"/>
    <property type="project" value="GOC"/>
</dbReference>
<name>A0A810NA01_9ACTN</name>
<dbReference type="Pfam" id="PF06925">
    <property type="entry name" value="MGDG_synth"/>
    <property type="match status" value="1"/>
</dbReference>
<sequence>MVSADIGAGHDAAAAELGHRLSAHGLQVDHLNFFTALSRPVHWLVRETYRMLLRWSPGTYAGLFTLTERSPSMVTAIRGLLGLARARMLARLAPDTRLIVTTYPFANQLLGPLRRTGRVTVPIVAYVTDISVHPAWLSPGVDTYCVIHDAARQQAGGWGARDVRVVDPLISARFAPTTTDGKRQARLRFGLPDDGRLALIVAGSWGVGDVVRTAADVLAAGGIQPVVVCGRNEPMRRLLRGLPGHVMGWVQDMPTLMRAVDVVVENSGGQTCQQSLACGLPTITYRPIPGHGTANAEILDRHGLTTHVSTPQDLKPVLGTLTAPVSVPGPSRRTGDITAVVLEALYAHERLRRS</sequence>
<evidence type="ECO:0000313" key="5">
    <source>
        <dbReference type="EMBL" id="BCJ68393.1"/>
    </source>
</evidence>
<keyword evidence="2" id="KW-0328">Glycosyltransferase</keyword>
<dbReference type="InterPro" id="IPR050519">
    <property type="entry name" value="Glycosyltransf_28_UgtP"/>
</dbReference>
<comment type="similarity">
    <text evidence="1">Belongs to the glycosyltransferase 28 family.</text>
</comment>
<evidence type="ECO:0000313" key="6">
    <source>
        <dbReference type="Proteomes" id="UP000680866"/>
    </source>
</evidence>
<dbReference type="PANTHER" id="PTHR43025">
    <property type="entry name" value="MONOGALACTOSYLDIACYLGLYCEROL SYNTHASE"/>
    <property type="match status" value="1"/>
</dbReference>
<protein>
    <recommendedName>
        <fullName evidence="4">Diacylglycerol glucosyltransferase N-terminal domain-containing protein</fullName>
    </recommendedName>
</protein>
<evidence type="ECO:0000256" key="2">
    <source>
        <dbReference type="ARBA" id="ARBA00022676"/>
    </source>
</evidence>
<organism evidence="5 6">
    <name type="scientific">Polymorphospora rubra</name>
    <dbReference type="NCBI Taxonomy" id="338584"/>
    <lineage>
        <taxon>Bacteria</taxon>
        <taxon>Bacillati</taxon>
        <taxon>Actinomycetota</taxon>
        <taxon>Actinomycetes</taxon>
        <taxon>Micromonosporales</taxon>
        <taxon>Micromonosporaceae</taxon>
        <taxon>Polymorphospora</taxon>
    </lineage>
</organism>
<dbReference type="EMBL" id="AP023359">
    <property type="protein sequence ID" value="BCJ68393.1"/>
    <property type="molecule type" value="Genomic_DNA"/>
</dbReference>
<keyword evidence="6" id="KW-1185">Reference proteome</keyword>